<evidence type="ECO:0000256" key="2">
    <source>
        <dbReference type="SAM" id="SignalP"/>
    </source>
</evidence>
<dbReference type="Gene3D" id="3.80.10.10">
    <property type="entry name" value="Ribonuclease Inhibitor"/>
    <property type="match status" value="1"/>
</dbReference>
<dbReference type="InterPro" id="IPR001611">
    <property type="entry name" value="Leu-rich_rpt"/>
</dbReference>
<evidence type="ECO:0000256" key="1">
    <source>
        <dbReference type="ARBA" id="ARBA00022729"/>
    </source>
</evidence>
<feature type="non-terminal residue" evidence="3">
    <location>
        <position position="1"/>
    </location>
</feature>
<dbReference type="EMBL" id="JAHRIO010001664">
    <property type="protein sequence ID" value="MEQ2159100.1"/>
    <property type="molecule type" value="Genomic_DNA"/>
</dbReference>
<keyword evidence="4" id="KW-1185">Reference proteome</keyword>
<gene>
    <name evidence="3" type="ORF">GOODEAATRI_019066</name>
</gene>
<dbReference type="InterPro" id="IPR050328">
    <property type="entry name" value="Dev_Immune_Receptor"/>
</dbReference>
<reference evidence="3 4" key="1">
    <citation type="submission" date="2021-06" db="EMBL/GenBank/DDBJ databases">
        <authorList>
            <person name="Palmer J.M."/>
        </authorList>
    </citation>
    <scope>NUCLEOTIDE SEQUENCE [LARGE SCALE GENOMIC DNA]</scope>
    <source>
        <strain evidence="3 4">GA_2019</strain>
        <tissue evidence="3">Muscle</tissue>
    </source>
</reference>
<dbReference type="PANTHER" id="PTHR24373">
    <property type="entry name" value="SLIT RELATED LEUCINE-RICH REPEAT NEURONAL PROTEIN"/>
    <property type="match status" value="1"/>
</dbReference>
<feature type="chain" id="PRO_5046592509" evidence="2">
    <location>
        <begin position="20"/>
        <end position="121"/>
    </location>
</feature>
<dbReference type="InterPro" id="IPR032675">
    <property type="entry name" value="LRR_dom_sf"/>
</dbReference>
<dbReference type="Proteomes" id="UP001476798">
    <property type="component" value="Unassembled WGS sequence"/>
</dbReference>
<dbReference type="PANTHER" id="PTHR24373:SF397">
    <property type="entry name" value="IG-LIKE DOMAIN-CONTAINING PROTEIN"/>
    <property type="match status" value="1"/>
</dbReference>
<name>A0ABV0MJ85_9TELE</name>
<dbReference type="SUPFAM" id="SSF52058">
    <property type="entry name" value="L domain-like"/>
    <property type="match status" value="1"/>
</dbReference>
<comment type="caution">
    <text evidence="3">The sequence shown here is derived from an EMBL/GenBank/DDBJ whole genome shotgun (WGS) entry which is preliminary data.</text>
</comment>
<protein>
    <submittedName>
        <fullName evidence="3">Uncharacterized protein</fullName>
    </submittedName>
</protein>
<accession>A0ABV0MJ85</accession>
<feature type="signal peptide" evidence="2">
    <location>
        <begin position="1"/>
        <end position="19"/>
    </location>
</feature>
<evidence type="ECO:0000313" key="4">
    <source>
        <dbReference type="Proteomes" id="UP001476798"/>
    </source>
</evidence>
<sequence length="121" mass="13746">VLRIMAVFLHLDVPTSARAQTEWCDAATEGCTLSPRAFPRTPRSWNSMKLYHRRSVFATMHGPVNDPSMFPYRDLSNNSISTVAPYTFSNMTQLATLILSYNQIRCIPLHAFDGLRSLRLL</sequence>
<organism evidence="3 4">
    <name type="scientific">Goodea atripinnis</name>
    <dbReference type="NCBI Taxonomy" id="208336"/>
    <lineage>
        <taxon>Eukaryota</taxon>
        <taxon>Metazoa</taxon>
        <taxon>Chordata</taxon>
        <taxon>Craniata</taxon>
        <taxon>Vertebrata</taxon>
        <taxon>Euteleostomi</taxon>
        <taxon>Actinopterygii</taxon>
        <taxon>Neopterygii</taxon>
        <taxon>Teleostei</taxon>
        <taxon>Neoteleostei</taxon>
        <taxon>Acanthomorphata</taxon>
        <taxon>Ovalentaria</taxon>
        <taxon>Atherinomorphae</taxon>
        <taxon>Cyprinodontiformes</taxon>
        <taxon>Goodeidae</taxon>
        <taxon>Goodea</taxon>
    </lineage>
</organism>
<proteinExistence type="predicted"/>
<dbReference type="Pfam" id="PF13855">
    <property type="entry name" value="LRR_8"/>
    <property type="match status" value="1"/>
</dbReference>
<evidence type="ECO:0000313" key="3">
    <source>
        <dbReference type="EMBL" id="MEQ2159100.1"/>
    </source>
</evidence>
<keyword evidence="1 2" id="KW-0732">Signal</keyword>